<feature type="region of interest" description="Disordered" evidence="1">
    <location>
        <begin position="75"/>
        <end position="94"/>
    </location>
</feature>
<dbReference type="AlphaFoldDB" id="A0AAE3JQ33"/>
<evidence type="ECO:0000313" key="4">
    <source>
        <dbReference type="Proteomes" id="UP001200642"/>
    </source>
</evidence>
<keyword evidence="4" id="KW-1185">Reference proteome</keyword>
<evidence type="ECO:0000313" key="3">
    <source>
        <dbReference type="EMBL" id="MCG2459808.1"/>
    </source>
</evidence>
<evidence type="ECO:0000256" key="2">
    <source>
        <dbReference type="SAM" id="SignalP"/>
    </source>
</evidence>
<feature type="compositionally biased region" description="Basic and acidic residues" evidence="1">
    <location>
        <begin position="140"/>
        <end position="152"/>
    </location>
</feature>
<name>A0AAE3JQ33_9FLAO</name>
<gene>
    <name evidence="3" type="ORF">K8352_03535</name>
</gene>
<evidence type="ECO:0000256" key="1">
    <source>
        <dbReference type="SAM" id="MobiDB-lite"/>
    </source>
</evidence>
<feature type="region of interest" description="Disordered" evidence="1">
    <location>
        <begin position="128"/>
        <end position="152"/>
    </location>
</feature>
<organism evidence="3 4">
    <name type="scientific">Cerina litoralis</name>
    <dbReference type="NCBI Taxonomy" id="2874477"/>
    <lineage>
        <taxon>Bacteria</taxon>
        <taxon>Pseudomonadati</taxon>
        <taxon>Bacteroidota</taxon>
        <taxon>Flavobacteriia</taxon>
        <taxon>Flavobacteriales</taxon>
        <taxon>Flavobacteriaceae</taxon>
        <taxon>Cerina</taxon>
    </lineage>
</organism>
<accession>A0AAE3JQ33</accession>
<comment type="caution">
    <text evidence="3">The sequence shown here is derived from an EMBL/GenBank/DDBJ whole genome shotgun (WGS) entry which is preliminary data.</text>
</comment>
<dbReference type="EMBL" id="JAIRBC010000004">
    <property type="protein sequence ID" value="MCG2459808.1"/>
    <property type="molecule type" value="Genomic_DNA"/>
</dbReference>
<keyword evidence="2" id="KW-0732">Signal</keyword>
<sequence>MRKVFVLMVLCAGFSGLAQSHGNHQRKGSGMSDMTSEQIATLRTKKMALVLDLSEAQQSKVQKLNLENAALAKERMAERKAKKDRGDFQKPTADERYAIKNKMLDRALAEQDQMKQILDKDQFEKWQKMKAQSKKRWKESKRQKSSKQEGKA</sequence>
<dbReference type="RefSeq" id="WP_317900954.1">
    <property type="nucleotide sequence ID" value="NZ_JAIRBC010000004.1"/>
</dbReference>
<proteinExistence type="predicted"/>
<dbReference type="Proteomes" id="UP001200642">
    <property type="component" value="Unassembled WGS sequence"/>
</dbReference>
<feature type="signal peptide" evidence="2">
    <location>
        <begin position="1"/>
        <end position="18"/>
    </location>
</feature>
<reference evidence="3" key="1">
    <citation type="submission" date="2023-02" db="EMBL/GenBank/DDBJ databases">
        <title>Genome of Flavobacteriaceae gen. nov. sp. strain F89.</title>
        <authorList>
            <person name="Wang Y."/>
        </authorList>
    </citation>
    <scope>NUCLEOTIDE SEQUENCE</scope>
    <source>
        <strain evidence="3">F89</strain>
    </source>
</reference>
<protein>
    <submittedName>
        <fullName evidence="3">Uncharacterized protein</fullName>
    </submittedName>
</protein>
<feature type="chain" id="PRO_5042180254" evidence="2">
    <location>
        <begin position="19"/>
        <end position="152"/>
    </location>
</feature>